<dbReference type="GO" id="GO:0019441">
    <property type="term" value="P:L-tryptophan catabolic process to kynurenine"/>
    <property type="evidence" value="ECO:0007669"/>
    <property type="project" value="InterPro"/>
</dbReference>
<keyword evidence="3" id="KW-1185">Reference proteome</keyword>
<feature type="compositionally biased region" description="Low complexity" evidence="1">
    <location>
        <begin position="77"/>
        <end position="87"/>
    </location>
</feature>
<dbReference type="AlphaFoldDB" id="A0A2T0PZ28"/>
<reference evidence="2 3" key="1">
    <citation type="submission" date="2018-03" db="EMBL/GenBank/DDBJ databases">
        <title>Genomic Encyclopedia of Archaeal and Bacterial Type Strains, Phase II (KMG-II): from individual species to whole genera.</title>
        <authorList>
            <person name="Goeker M."/>
        </authorList>
    </citation>
    <scope>NUCLEOTIDE SEQUENCE [LARGE SCALE GENOMIC DNA]</scope>
    <source>
        <strain evidence="2 3">DSM 45601</strain>
    </source>
</reference>
<dbReference type="GO" id="GO:0004061">
    <property type="term" value="F:arylformamidase activity"/>
    <property type="evidence" value="ECO:0007669"/>
    <property type="project" value="InterPro"/>
</dbReference>
<dbReference type="PANTHER" id="PTHR31118:SF12">
    <property type="entry name" value="CYCLASE-LIKE PROTEIN 2"/>
    <property type="match status" value="1"/>
</dbReference>
<dbReference type="OrthoDB" id="7067800at2"/>
<gene>
    <name evidence="2" type="ORF">CLV72_107329</name>
</gene>
<dbReference type="Proteomes" id="UP000237846">
    <property type="component" value="Unassembled WGS sequence"/>
</dbReference>
<dbReference type="EMBL" id="PVZC01000007">
    <property type="protein sequence ID" value="PRX96806.1"/>
    <property type="molecule type" value="Genomic_DNA"/>
</dbReference>
<dbReference type="InterPro" id="IPR007325">
    <property type="entry name" value="KFase/CYL"/>
</dbReference>
<sequence>MGIDDQWRVRFDAEVTFANGGGLRVDDFRLDIPGDDIGDRELAELFVRHLGLLMVDEVRISAKKLIREQHKGSRGTASAEPAPAEAATGRTVIDLSHRVRTGMETYPGLPGPEIGAHLSREESRGHYAPGTEFHIGRVSMVGNTGTYLDAPFHRFADGPDLANVLLSRMVDLDGVVVRATVGDQRAIDRSLLLPHDVTGRAVLLHTGWDRHFGTTRYNDGHPYLTADGAAWLVEQGAALVGIDSLNIDDTDDAFRPAHTALLGAGIPVVEHLRGLDRLPPHGFRFTAAPPAVEGLGTFTVRAFALLDH</sequence>
<evidence type="ECO:0000256" key="1">
    <source>
        <dbReference type="SAM" id="MobiDB-lite"/>
    </source>
</evidence>
<comment type="caution">
    <text evidence="2">The sequence shown here is derived from an EMBL/GenBank/DDBJ whole genome shotgun (WGS) entry which is preliminary data.</text>
</comment>
<dbReference type="Pfam" id="PF04199">
    <property type="entry name" value="Cyclase"/>
    <property type="match status" value="1"/>
</dbReference>
<dbReference type="SUPFAM" id="SSF102198">
    <property type="entry name" value="Putative cyclase"/>
    <property type="match status" value="1"/>
</dbReference>
<proteinExistence type="predicted"/>
<name>A0A2T0PZ28_9ACTN</name>
<evidence type="ECO:0000313" key="2">
    <source>
        <dbReference type="EMBL" id="PRX96806.1"/>
    </source>
</evidence>
<dbReference type="RefSeq" id="WP_106250315.1">
    <property type="nucleotide sequence ID" value="NZ_PVZC01000007.1"/>
</dbReference>
<dbReference type="Gene3D" id="3.50.30.50">
    <property type="entry name" value="Putative cyclase"/>
    <property type="match status" value="1"/>
</dbReference>
<dbReference type="PANTHER" id="PTHR31118">
    <property type="entry name" value="CYCLASE-LIKE PROTEIN 2"/>
    <property type="match status" value="1"/>
</dbReference>
<protein>
    <submittedName>
        <fullName evidence="2">Kynurenine formamidase</fullName>
    </submittedName>
</protein>
<evidence type="ECO:0000313" key="3">
    <source>
        <dbReference type="Proteomes" id="UP000237846"/>
    </source>
</evidence>
<accession>A0A2T0PZ28</accession>
<dbReference type="InterPro" id="IPR037175">
    <property type="entry name" value="KFase_sf"/>
</dbReference>
<organism evidence="2 3">
    <name type="scientific">Allonocardiopsis opalescens</name>
    <dbReference type="NCBI Taxonomy" id="1144618"/>
    <lineage>
        <taxon>Bacteria</taxon>
        <taxon>Bacillati</taxon>
        <taxon>Actinomycetota</taxon>
        <taxon>Actinomycetes</taxon>
        <taxon>Streptosporangiales</taxon>
        <taxon>Allonocardiopsis</taxon>
    </lineage>
</organism>
<feature type="region of interest" description="Disordered" evidence="1">
    <location>
        <begin position="67"/>
        <end position="88"/>
    </location>
</feature>